<feature type="transmembrane region" description="Helical" evidence="1">
    <location>
        <begin position="964"/>
        <end position="984"/>
    </location>
</feature>
<feature type="transmembrane region" description="Helical" evidence="1">
    <location>
        <begin position="870"/>
        <end position="887"/>
    </location>
</feature>
<feature type="transmembrane region" description="Helical" evidence="1">
    <location>
        <begin position="332"/>
        <end position="352"/>
    </location>
</feature>
<dbReference type="GO" id="GO:0042910">
    <property type="term" value="F:xenobiotic transmembrane transporter activity"/>
    <property type="evidence" value="ECO:0007669"/>
    <property type="project" value="TreeGrafter"/>
</dbReference>
<feature type="transmembrane region" description="Helical" evidence="1">
    <location>
        <begin position="460"/>
        <end position="480"/>
    </location>
</feature>
<proteinExistence type="predicted"/>
<comment type="caution">
    <text evidence="2">The sequence shown here is derived from an EMBL/GenBank/DDBJ whole genome shotgun (WGS) entry which is preliminary data.</text>
</comment>
<sequence length="1040" mass="112808">MSFRHREDLVGVFARHPVAANLLMLMMILAGAWALTRLNVQFFPTFELDLVLVRVTWPGAGAEDVEEAVTTPLERELKSVDGLKEITSTSATGVAAITLEFEEGTDMAEATERVKERVARVDTLPESAETPEVIRIARYDRIARLLVSGPLAPAELRRLVHRYERELLDRGVSRVTLHGLPDEEIAIQVPAARLQELGLGLGELAARIRALSSDLPAGIAGREDVARLLRSLDQRRSPAAFADLPVLADARGRLLRLGDIATIERRPQDGEVLLRRGGEPAVELELERAQSANTLTSARILREWLAAARPPQGIRLSVYDETWRLVRDRIMLLVKNGAGGFLLVLVVLYLFLNGRVAFWVAVGVPVAFMATLAVLHLAGGSINMVSLFGLIMTLGIIVDDAIVVGEDAMAHYQAGEDPLEAAEGGARRMLAPVLSASLTTMAAFLPLMLVGGVIGKILSAIPLVVVCALAASLLESFLVLPGHLRHSFARMHHAPPGRLRTTFDAAFTAVRERLFRPLVRAAVRHRATTLAAAVASLLLALGLVAGGRIGFTFFPQIEGTVVYANVGFVPGTPRERVAAFLAELERALREAEAALGGGLVEHVVRREGLGVFAGGAVTSEGEHQGSLLVELTEPDRRRVRNRDLVRAWRERVRRPPGLETFNITERLVGPPGRDIDVRLVGADPVRLKAAALALAERLRALPGVGAVEDDMPWGMQQLVYRLTPEGRALGLTVEELGRQLRAAYEGVEVQVFQDAGDEVEVRVILPDAERHRLASLARLGIRTPAGGFVPLEAVARLEARRGFDVLRHDGGDLAVHVTAEVDAATANPGRLRAALAREVLPEIARRHGVRWNFEGRAQEQAETLGDMRRGLVFALAMIYLVLAWVFASYLRPLVVMAIIPFGLVGAVAGHWLAGRDLTILSLFGIFGLSGIVVNDAIILVSFYRRLRAEGMRIREAVVEAACQRLRAVLLTSLTTIAGLTPLLFETSVQAQFLIPMALAISSGLAFTTVLVLVVIPALLSWTEELAARLRPAPRPAPSGT</sequence>
<feature type="transmembrane region" description="Helical" evidence="1">
    <location>
        <begin position="894"/>
        <end position="913"/>
    </location>
</feature>
<dbReference type="SUPFAM" id="SSF82714">
    <property type="entry name" value="Multidrug efflux transporter AcrB TolC docking domain, DN and DC subdomains"/>
    <property type="match status" value="2"/>
</dbReference>
<feature type="transmembrane region" description="Helical" evidence="1">
    <location>
        <begin position="919"/>
        <end position="943"/>
    </location>
</feature>
<protein>
    <submittedName>
        <fullName evidence="2">Multidrug efflux pump subunit AcrB</fullName>
    </submittedName>
</protein>
<dbReference type="InterPro" id="IPR001036">
    <property type="entry name" value="Acrflvin-R"/>
</dbReference>
<feature type="transmembrane region" description="Helical" evidence="1">
    <location>
        <begin position="996"/>
        <end position="1021"/>
    </location>
</feature>
<dbReference type="Pfam" id="PF00873">
    <property type="entry name" value="ACR_tran"/>
    <property type="match status" value="1"/>
</dbReference>
<dbReference type="PANTHER" id="PTHR32063">
    <property type="match status" value="1"/>
</dbReference>
<evidence type="ECO:0000313" key="3">
    <source>
        <dbReference type="Proteomes" id="UP000276634"/>
    </source>
</evidence>
<feature type="transmembrane region" description="Helical" evidence="1">
    <location>
        <begin position="18"/>
        <end position="36"/>
    </location>
</feature>
<dbReference type="SUPFAM" id="SSF82693">
    <property type="entry name" value="Multidrug efflux transporter AcrB pore domain, PN1, PN2, PC1 and PC2 subdomains"/>
    <property type="match status" value="1"/>
</dbReference>
<dbReference type="Gene3D" id="3.30.70.1440">
    <property type="entry name" value="Multidrug efflux transporter AcrB pore domain"/>
    <property type="match status" value="1"/>
</dbReference>
<keyword evidence="1" id="KW-0472">Membrane</keyword>
<name>A0A3N1Y1N7_9GAMM</name>
<dbReference type="Gene3D" id="1.20.1640.10">
    <property type="entry name" value="Multidrug efflux transporter AcrB transmembrane domain"/>
    <property type="match status" value="2"/>
</dbReference>
<dbReference type="SUPFAM" id="SSF82866">
    <property type="entry name" value="Multidrug efflux transporter AcrB transmembrane domain"/>
    <property type="match status" value="2"/>
</dbReference>
<evidence type="ECO:0000256" key="1">
    <source>
        <dbReference type="SAM" id="Phobius"/>
    </source>
</evidence>
<feature type="transmembrane region" description="Helical" evidence="1">
    <location>
        <begin position="358"/>
        <end position="378"/>
    </location>
</feature>
<feature type="transmembrane region" description="Helical" evidence="1">
    <location>
        <begin position="530"/>
        <end position="551"/>
    </location>
</feature>
<dbReference type="GO" id="GO:0005886">
    <property type="term" value="C:plasma membrane"/>
    <property type="evidence" value="ECO:0007669"/>
    <property type="project" value="TreeGrafter"/>
</dbReference>
<dbReference type="PRINTS" id="PR00702">
    <property type="entry name" value="ACRIFLAVINRP"/>
</dbReference>
<evidence type="ECO:0000313" key="2">
    <source>
        <dbReference type="EMBL" id="ROR32729.1"/>
    </source>
</evidence>
<accession>A0A3N1Y1N7</accession>
<dbReference type="InterPro" id="IPR027463">
    <property type="entry name" value="AcrB_DN_DC_subdom"/>
</dbReference>
<dbReference type="EMBL" id="RJVI01000002">
    <property type="protein sequence ID" value="ROR32729.1"/>
    <property type="molecule type" value="Genomic_DNA"/>
</dbReference>
<organism evidence="2 3">
    <name type="scientific">Inmirania thermothiophila</name>
    <dbReference type="NCBI Taxonomy" id="1750597"/>
    <lineage>
        <taxon>Bacteria</taxon>
        <taxon>Pseudomonadati</taxon>
        <taxon>Pseudomonadota</taxon>
        <taxon>Gammaproteobacteria</taxon>
        <taxon>Chromatiales</taxon>
        <taxon>Ectothiorhodospiraceae</taxon>
        <taxon>Inmirania</taxon>
    </lineage>
</organism>
<keyword evidence="1" id="KW-0812">Transmembrane</keyword>
<dbReference type="PANTHER" id="PTHR32063:SF33">
    <property type="entry name" value="RND SUPERFAMILY EFFLUX PUMP PERMEASE COMPONENT"/>
    <property type="match status" value="1"/>
</dbReference>
<dbReference type="OrthoDB" id="5287122at2"/>
<dbReference type="RefSeq" id="WP_123401634.1">
    <property type="nucleotide sequence ID" value="NZ_RJVI01000002.1"/>
</dbReference>
<reference evidence="2 3" key="1">
    <citation type="submission" date="2018-11" db="EMBL/GenBank/DDBJ databases">
        <title>Genomic Encyclopedia of Type Strains, Phase IV (KMG-IV): sequencing the most valuable type-strain genomes for metagenomic binning, comparative biology and taxonomic classification.</title>
        <authorList>
            <person name="Goeker M."/>
        </authorList>
    </citation>
    <scope>NUCLEOTIDE SEQUENCE [LARGE SCALE GENOMIC DNA]</scope>
    <source>
        <strain evidence="2 3">DSM 100275</strain>
    </source>
</reference>
<dbReference type="AlphaFoldDB" id="A0A3N1Y1N7"/>
<keyword evidence="3" id="KW-1185">Reference proteome</keyword>
<gene>
    <name evidence="2" type="ORF">EDC57_1940</name>
</gene>
<dbReference type="Gene3D" id="3.30.2090.10">
    <property type="entry name" value="Multidrug efflux transporter AcrB TolC docking domain, DN and DC subdomains"/>
    <property type="match status" value="2"/>
</dbReference>
<keyword evidence="1" id="KW-1133">Transmembrane helix</keyword>
<dbReference type="Gene3D" id="3.30.70.1430">
    <property type="entry name" value="Multidrug efflux transporter AcrB pore domain"/>
    <property type="match status" value="2"/>
</dbReference>
<feature type="transmembrane region" description="Helical" evidence="1">
    <location>
        <begin position="433"/>
        <end position="454"/>
    </location>
</feature>
<dbReference type="Gene3D" id="3.30.70.1320">
    <property type="entry name" value="Multidrug efflux transporter AcrB pore domain like"/>
    <property type="match status" value="1"/>
</dbReference>
<dbReference type="Proteomes" id="UP000276634">
    <property type="component" value="Unassembled WGS sequence"/>
</dbReference>